<dbReference type="EMBL" id="PVNO01000001">
    <property type="protein sequence ID" value="PRO70918.1"/>
    <property type="molecule type" value="Genomic_DNA"/>
</dbReference>
<keyword evidence="2" id="KW-1185">Reference proteome</keyword>
<organism evidence="1 2">
    <name type="scientific">Alteromonas gracilis</name>
    <dbReference type="NCBI Taxonomy" id="1479524"/>
    <lineage>
        <taxon>Bacteria</taxon>
        <taxon>Pseudomonadati</taxon>
        <taxon>Pseudomonadota</taxon>
        <taxon>Gammaproteobacteria</taxon>
        <taxon>Alteromonadales</taxon>
        <taxon>Alteromonadaceae</taxon>
        <taxon>Alteromonas/Salinimonas group</taxon>
        <taxon>Alteromonas</taxon>
    </lineage>
</organism>
<protein>
    <recommendedName>
        <fullName evidence="3">Solute-binding protein family 3/N-terminal domain-containing protein</fullName>
    </recommendedName>
</protein>
<sequence length="230" mass="25864">MYAQPSELPREKKKVVLGVVEFPPLVIKNIDSPGCHGDAVTISRTILELVGYKVEVECPPPARLFERIRKGQVDITMNVKGTKALANTVTFIEKPFSYLSIVLMTNSKVENNKTVAAIRGYDYVGLRQELENKGYTFFDMANSSDAIQLFQFGRTSHLATYEAPYLYHIKRNSNNIDDLIVSMRKDIPTFLAISNASAKKEELESKLSRLLALSDSQTVIEQVQTQNNEN</sequence>
<gene>
    <name evidence="1" type="ORF">C6Y39_00015</name>
</gene>
<name>A0ABX5CU67_9ALTE</name>
<evidence type="ECO:0000313" key="2">
    <source>
        <dbReference type="Proteomes" id="UP000239539"/>
    </source>
</evidence>
<dbReference type="SUPFAM" id="SSF53850">
    <property type="entry name" value="Periplasmic binding protein-like II"/>
    <property type="match status" value="1"/>
</dbReference>
<dbReference type="Gene3D" id="3.40.190.10">
    <property type="entry name" value="Periplasmic binding protein-like II"/>
    <property type="match status" value="1"/>
</dbReference>
<evidence type="ECO:0008006" key="3">
    <source>
        <dbReference type="Google" id="ProtNLM"/>
    </source>
</evidence>
<dbReference type="Proteomes" id="UP000239539">
    <property type="component" value="Unassembled WGS sequence"/>
</dbReference>
<accession>A0ABX5CU67</accession>
<comment type="caution">
    <text evidence="1">The sequence shown here is derived from an EMBL/GenBank/DDBJ whole genome shotgun (WGS) entry which is preliminary data.</text>
</comment>
<proteinExistence type="predicted"/>
<evidence type="ECO:0000313" key="1">
    <source>
        <dbReference type="EMBL" id="PRO70918.1"/>
    </source>
</evidence>
<reference evidence="2" key="1">
    <citation type="journal article" date="2020" name="Int. J. Syst. Evol. Microbiol.">
        <title>Alteromonas alba sp. nov., a marine bacterium isolated from the seawater of the West Pacific Ocean.</title>
        <authorList>
            <person name="Sun C."/>
            <person name="Wu Y.-H."/>
            <person name="Xamxidin M."/>
            <person name="Cheng H."/>
            <person name="Xu X.-W."/>
        </authorList>
    </citation>
    <scope>NUCLEOTIDE SEQUENCE [LARGE SCALE GENOMIC DNA]</scope>
    <source>
        <strain evidence="2">9a2</strain>
    </source>
</reference>